<dbReference type="EMBL" id="VDMD01000016">
    <property type="protein sequence ID" value="TRM61592.1"/>
    <property type="molecule type" value="Genomic_DNA"/>
</dbReference>
<sequence>MAHLSPLPGEIIERICTDWSLGKRDLCRLARVSKERLAWKEFQTDNVRQIVMLRPLTEEDWVPVYKRSGLVKTVYFNESGWLPAMLWQCPPQVLDTITRYRPDLTGSYVKLLDLLLSPNLSLPRVDFASYSGMQMQALIQSFGRWTSLKSTDQITLPFASSEFPSLLSLGLYNISGRLQCLRVGQLWHLSQEDLASIFQAVHDHTAHDMLKELRVEGYHGLSQPRPTLQYRDLLPLGVFFNVTHVHLNATVGVQLTDNEHAKVALWWPNVEVLEYDARSISTGMATPATLQSLAHYAQCCPKLRQLSIPLTTLTENIPGPISNSMSVGLRGHPMCILNVGGSQLDDENVERVARYLLGVFPSLARVRCGGSSLNMEAWSLVMHTMLAH</sequence>
<dbReference type="OrthoDB" id="3543113at2759"/>
<dbReference type="InterPro" id="IPR032675">
    <property type="entry name" value="LRR_dom_sf"/>
</dbReference>
<gene>
    <name evidence="1" type="ORF">BD626DRAFT_501537</name>
</gene>
<proteinExistence type="predicted"/>
<comment type="caution">
    <text evidence="1">The sequence shown here is derived from an EMBL/GenBank/DDBJ whole genome shotgun (WGS) entry which is preliminary data.</text>
</comment>
<organism evidence="1 2">
    <name type="scientific">Schizophyllum amplum</name>
    <dbReference type="NCBI Taxonomy" id="97359"/>
    <lineage>
        <taxon>Eukaryota</taxon>
        <taxon>Fungi</taxon>
        <taxon>Dikarya</taxon>
        <taxon>Basidiomycota</taxon>
        <taxon>Agaricomycotina</taxon>
        <taxon>Agaricomycetes</taxon>
        <taxon>Agaricomycetidae</taxon>
        <taxon>Agaricales</taxon>
        <taxon>Schizophyllaceae</taxon>
        <taxon>Schizophyllum</taxon>
    </lineage>
</organism>
<dbReference type="Proteomes" id="UP000320762">
    <property type="component" value="Unassembled WGS sequence"/>
</dbReference>
<keyword evidence="2" id="KW-1185">Reference proteome</keyword>
<protein>
    <recommendedName>
        <fullName evidence="3">F-box domain-containing protein</fullName>
    </recommendedName>
</protein>
<dbReference type="Gene3D" id="3.80.10.10">
    <property type="entry name" value="Ribonuclease Inhibitor"/>
    <property type="match status" value="1"/>
</dbReference>
<evidence type="ECO:0008006" key="3">
    <source>
        <dbReference type="Google" id="ProtNLM"/>
    </source>
</evidence>
<reference evidence="1 2" key="1">
    <citation type="journal article" date="2019" name="New Phytol.">
        <title>Comparative genomics reveals unique wood-decay strategies and fruiting body development in the Schizophyllaceae.</title>
        <authorList>
            <person name="Almasi E."/>
            <person name="Sahu N."/>
            <person name="Krizsan K."/>
            <person name="Balint B."/>
            <person name="Kovacs G.M."/>
            <person name="Kiss B."/>
            <person name="Cseklye J."/>
            <person name="Drula E."/>
            <person name="Henrissat B."/>
            <person name="Nagy I."/>
            <person name="Chovatia M."/>
            <person name="Adam C."/>
            <person name="LaButti K."/>
            <person name="Lipzen A."/>
            <person name="Riley R."/>
            <person name="Grigoriev I.V."/>
            <person name="Nagy L.G."/>
        </authorList>
    </citation>
    <scope>NUCLEOTIDE SEQUENCE [LARGE SCALE GENOMIC DNA]</scope>
    <source>
        <strain evidence="1 2">NL-1724</strain>
    </source>
</reference>
<evidence type="ECO:0000313" key="1">
    <source>
        <dbReference type="EMBL" id="TRM61592.1"/>
    </source>
</evidence>
<evidence type="ECO:0000313" key="2">
    <source>
        <dbReference type="Proteomes" id="UP000320762"/>
    </source>
</evidence>
<accession>A0A550C9W3</accession>
<dbReference type="AlphaFoldDB" id="A0A550C9W3"/>
<dbReference type="SUPFAM" id="SSF52047">
    <property type="entry name" value="RNI-like"/>
    <property type="match status" value="1"/>
</dbReference>
<name>A0A550C9W3_9AGAR</name>